<dbReference type="Proteomes" id="UP001205105">
    <property type="component" value="Unassembled WGS sequence"/>
</dbReference>
<dbReference type="InterPro" id="IPR013083">
    <property type="entry name" value="Znf_RING/FYVE/PHD"/>
</dbReference>
<comment type="caution">
    <text evidence="2">The sequence shown here is derived from an EMBL/GenBank/DDBJ whole genome shotgun (WGS) entry which is preliminary data.</text>
</comment>
<dbReference type="PROSITE" id="PS51698">
    <property type="entry name" value="U_BOX"/>
    <property type="match status" value="1"/>
</dbReference>
<keyword evidence="3" id="KW-1185">Reference proteome</keyword>
<dbReference type="Pfam" id="PF04564">
    <property type="entry name" value="U-box"/>
    <property type="match status" value="1"/>
</dbReference>
<evidence type="ECO:0000313" key="2">
    <source>
        <dbReference type="EMBL" id="KAI7842497.1"/>
    </source>
</evidence>
<reference evidence="2" key="1">
    <citation type="submission" date="2020-11" db="EMBL/GenBank/DDBJ databases">
        <title>Chlorella ohadii genome sequencing and assembly.</title>
        <authorList>
            <person name="Murik O."/>
            <person name="Treves H."/>
            <person name="Kedem I."/>
            <person name="Shotland Y."/>
            <person name="Kaplan A."/>
        </authorList>
    </citation>
    <scope>NUCLEOTIDE SEQUENCE</scope>
    <source>
        <strain evidence="2">1</strain>
    </source>
</reference>
<dbReference type="InterPro" id="IPR003613">
    <property type="entry name" value="Ubox_domain"/>
</dbReference>
<dbReference type="SMART" id="SM00504">
    <property type="entry name" value="Ubox"/>
    <property type="match status" value="1"/>
</dbReference>
<accession>A0AAD5H7M6</accession>
<organism evidence="2 3">
    <name type="scientific">Chlorella ohadii</name>
    <dbReference type="NCBI Taxonomy" id="2649997"/>
    <lineage>
        <taxon>Eukaryota</taxon>
        <taxon>Viridiplantae</taxon>
        <taxon>Chlorophyta</taxon>
        <taxon>core chlorophytes</taxon>
        <taxon>Trebouxiophyceae</taxon>
        <taxon>Chlorellales</taxon>
        <taxon>Chlorellaceae</taxon>
        <taxon>Chlorella clade</taxon>
        <taxon>Chlorella</taxon>
    </lineage>
</organism>
<dbReference type="GO" id="GO:0004842">
    <property type="term" value="F:ubiquitin-protein transferase activity"/>
    <property type="evidence" value="ECO:0007669"/>
    <property type="project" value="InterPro"/>
</dbReference>
<dbReference type="GO" id="GO:0016567">
    <property type="term" value="P:protein ubiquitination"/>
    <property type="evidence" value="ECO:0007669"/>
    <property type="project" value="InterPro"/>
</dbReference>
<gene>
    <name evidence="2" type="ORF">COHA_003851</name>
</gene>
<dbReference type="InterPro" id="IPR052085">
    <property type="entry name" value="WD-SAM-U-box"/>
</dbReference>
<name>A0AAD5H7M6_9CHLO</name>
<dbReference type="SUPFAM" id="SSF57850">
    <property type="entry name" value="RING/U-box"/>
    <property type="match status" value="1"/>
</dbReference>
<evidence type="ECO:0000313" key="3">
    <source>
        <dbReference type="Proteomes" id="UP001205105"/>
    </source>
</evidence>
<proteinExistence type="predicted"/>
<dbReference type="CDD" id="cd16655">
    <property type="entry name" value="RING-Ubox_WDSUB1-like"/>
    <property type="match status" value="1"/>
</dbReference>
<dbReference type="Gene3D" id="3.30.40.10">
    <property type="entry name" value="Zinc/RING finger domain, C3HC4 (zinc finger)"/>
    <property type="match status" value="1"/>
</dbReference>
<protein>
    <recommendedName>
        <fullName evidence="1">U-box domain-containing protein</fullName>
    </recommendedName>
</protein>
<sequence>MMRDLMHRRFNSLLCPITLEPFEDPVVAADGRIYERRAIEDWLYREGNNNSPLTNQPLPHKMLMPCDAMRHCVAEVVEFVESMRRQFL</sequence>
<dbReference type="PANTHER" id="PTHR46573">
    <property type="entry name" value="WD REPEAT, SAM AND U-BOX DOMAIN-CONTAINING PROTEIN 1"/>
    <property type="match status" value="1"/>
</dbReference>
<feature type="domain" description="U-box" evidence="1">
    <location>
        <begin position="8"/>
        <end position="88"/>
    </location>
</feature>
<evidence type="ECO:0000259" key="1">
    <source>
        <dbReference type="PROSITE" id="PS51698"/>
    </source>
</evidence>
<dbReference type="EMBL" id="JADXDR010000052">
    <property type="protein sequence ID" value="KAI7842497.1"/>
    <property type="molecule type" value="Genomic_DNA"/>
</dbReference>
<dbReference type="AlphaFoldDB" id="A0AAD5H7M6"/>
<dbReference type="PANTHER" id="PTHR46573:SF1">
    <property type="entry name" value="WD REPEAT, SAM AND U-BOX DOMAIN-CONTAINING PROTEIN 1"/>
    <property type="match status" value="1"/>
</dbReference>